<dbReference type="SUPFAM" id="SSF52777">
    <property type="entry name" value="CoA-dependent acyltransferases"/>
    <property type="match status" value="1"/>
</dbReference>
<accession>A0A9D1CL74</accession>
<dbReference type="Proteomes" id="UP000886796">
    <property type="component" value="Unassembled WGS sequence"/>
</dbReference>
<dbReference type="Pfam" id="PF00302">
    <property type="entry name" value="CAT"/>
    <property type="match status" value="1"/>
</dbReference>
<proteinExistence type="predicted"/>
<reference evidence="1" key="2">
    <citation type="journal article" date="2021" name="PeerJ">
        <title>Extensive microbial diversity within the chicken gut microbiome revealed by metagenomics and culture.</title>
        <authorList>
            <person name="Gilroy R."/>
            <person name="Ravi A."/>
            <person name="Getino M."/>
            <person name="Pursley I."/>
            <person name="Horton D.L."/>
            <person name="Alikhan N.F."/>
            <person name="Baker D."/>
            <person name="Gharbi K."/>
            <person name="Hall N."/>
            <person name="Watson M."/>
            <person name="Adriaenssens E.M."/>
            <person name="Foster-Nyarko E."/>
            <person name="Jarju S."/>
            <person name="Secka A."/>
            <person name="Antonio M."/>
            <person name="Oren A."/>
            <person name="Chaudhuri R.R."/>
            <person name="La Ragione R."/>
            <person name="Hildebrand F."/>
            <person name="Pallen M.J."/>
        </authorList>
    </citation>
    <scope>NUCLEOTIDE SEQUENCE</scope>
    <source>
        <strain evidence="1">13361</strain>
    </source>
</reference>
<protein>
    <submittedName>
        <fullName evidence="1">Chloramphenicol acetyltransferase</fullName>
    </submittedName>
</protein>
<sequence length="215" mass="24270">MKYIDLETYPRRSHYEFFKAKAYPYVGMTANMDVTELVAKAKAMGKSTFLACLYVGIQAANRVPELRQRIVGDKIVEFDFCHAAHTVALPDETFCNCLTNGQLSFAEFLEDAKARQEEAKHHHGFVGTQEDETPLLFFSCVPWVAFTQVIQPAPIPADCNPRIVYGKFIKEGDRLLMPVAIQANHALVDGRHIGKFYQAFEEICREVCCGESLQP</sequence>
<name>A0A9D1CL74_9FIRM</name>
<dbReference type="EMBL" id="DVFK01000042">
    <property type="protein sequence ID" value="HIQ67461.1"/>
    <property type="molecule type" value="Genomic_DNA"/>
</dbReference>
<evidence type="ECO:0000313" key="1">
    <source>
        <dbReference type="EMBL" id="HIQ67461.1"/>
    </source>
</evidence>
<reference evidence="1" key="1">
    <citation type="submission" date="2020-10" db="EMBL/GenBank/DDBJ databases">
        <authorList>
            <person name="Gilroy R."/>
        </authorList>
    </citation>
    <scope>NUCLEOTIDE SEQUENCE</scope>
    <source>
        <strain evidence="1">13361</strain>
    </source>
</reference>
<comment type="caution">
    <text evidence="1">The sequence shown here is derived from an EMBL/GenBank/DDBJ whole genome shotgun (WGS) entry which is preliminary data.</text>
</comment>
<dbReference type="GO" id="GO:0008811">
    <property type="term" value="F:chloramphenicol O-acetyltransferase activity"/>
    <property type="evidence" value="ECO:0007669"/>
    <property type="project" value="InterPro"/>
</dbReference>
<organism evidence="1 2">
    <name type="scientific">Candidatus Faecousia excrementigallinarum</name>
    <dbReference type="NCBI Taxonomy" id="2840806"/>
    <lineage>
        <taxon>Bacteria</taxon>
        <taxon>Bacillati</taxon>
        <taxon>Bacillota</taxon>
        <taxon>Clostridia</taxon>
        <taxon>Eubacteriales</taxon>
        <taxon>Oscillospiraceae</taxon>
        <taxon>Faecousia</taxon>
    </lineage>
</organism>
<dbReference type="SMART" id="SM01059">
    <property type="entry name" value="CAT"/>
    <property type="match status" value="1"/>
</dbReference>
<dbReference type="PANTHER" id="PTHR38474">
    <property type="entry name" value="SLR0299 PROTEIN"/>
    <property type="match status" value="1"/>
</dbReference>
<evidence type="ECO:0000313" key="2">
    <source>
        <dbReference type="Proteomes" id="UP000886796"/>
    </source>
</evidence>
<dbReference type="PANTHER" id="PTHR38474:SF1">
    <property type="entry name" value="SLR0299 PROTEIN"/>
    <property type="match status" value="1"/>
</dbReference>
<dbReference type="InterPro" id="IPR001707">
    <property type="entry name" value="Cmp_AcTrfase"/>
</dbReference>
<dbReference type="InterPro" id="IPR023213">
    <property type="entry name" value="CAT-like_dom_sf"/>
</dbReference>
<gene>
    <name evidence="1" type="ORF">IAB74_03000</name>
</gene>
<dbReference type="Gene3D" id="3.30.559.10">
    <property type="entry name" value="Chloramphenicol acetyltransferase-like domain"/>
    <property type="match status" value="1"/>
</dbReference>
<dbReference type="AlphaFoldDB" id="A0A9D1CL74"/>